<evidence type="ECO:0000256" key="1">
    <source>
        <dbReference type="ARBA" id="ARBA00022729"/>
    </source>
</evidence>
<dbReference type="InterPro" id="IPR013519">
    <property type="entry name" value="Int_alpha_beta-p"/>
</dbReference>
<dbReference type="RefSeq" id="WP_344537450.1">
    <property type="nucleotide sequence ID" value="NZ_BAAATM010000010.1"/>
</dbReference>
<dbReference type="Proteomes" id="UP001501095">
    <property type="component" value="Unassembled WGS sequence"/>
</dbReference>
<dbReference type="PRINTS" id="PR01185">
    <property type="entry name" value="INTEGRINA"/>
</dbReference>
<dbReference type="InterPro" id="IPR028994">
    <property type="entry name" value="Integrin_alpha_N"/>
</dbReference>
<feature type="chain" id="PRO_5045634849" evidence="5">
    <location>
        <begin position="28"/>
        <end position="477"/>
    </location>
</feature>
<evidence type="ECO:0000256" key="3">
    <source>
        <dbReference type="ARBA" id="ARBA00022801"/>
    </source>
</evidence>
<comment type="caution">
    <text evidence="6">The sequence shown here is derived from an EMBL/GenBank/DDBJ whole genome shotgun (WGS) entry which is preliminary data.</text>
</comment>
<reference evidence="7" key="1">
    <citation type="journal article" date="2019" name="Int. J. Syst. Evol. Microbiol.">
        <title>The Global Catalogue of Microorganisms (GCM) 10K type strain sequencing project: providing services to taxonomists for standard genome sequencing and annotation.</title>
        <authorList>
            <consortium name="The Broad Institute Genomics Platform"/>
            <consortium name="The Broad Institute Genome Sequencing Center for Infectious Disease"/>
            <person name="Wu L."/>
            <person name="Ma J."/>
        </authorList>
    </citation>
    <scope>NUCLEOTIDE SEQUENCE [LARGE SCALE GENOMIC DNA]</scope>
    <source>
        <strain evidence="7">JCM 6924</strain>
    </source>
</reference>
<protein>
    <submittedName>
        <fullName evidence="6">FG-GAP repeat protein</fullName>
    </submittedName>
</protein>
<dbReference type="SMART" id="SM00191">
    <property type="entry name" value="Int_alpha"/>
    <property type="match status" value="6"/>
</dbReference>
<keyword evidence="3" id="KW-0378">Hydrolase</keyword>
<dbReference type="Pfam" id="PF13517">
    <property type="entry name" value="FG-GAP_3"/>
    <property type="match status" value="1"/>
</dbReference>
<proteinExistence type="predicted"/>
<keyword evidence="7" id="KW-1185">Reference proteome</keyword>
<name>A0ABP6B2T3_9ACTN</name>
<dbReference type="PROSITE" id="PS51470">
    <property type="entry name" value="FG_GAP"/>
    <property type="match status" value="1"/>
</dbReference>
<dbReference type="Pfam" id="PF01839">
    <property type="entry name" value="FG-GAP"/>
    <property type="match status" value="3"/>
</dbReference>
<dbReference type="PANTHER" id="PTHR23221">
    <property type="entry name" value="GLYCOSYLPHOSPHATIDYLINOSITOL PHOSPHOLIPASE D"/>
    <property type="match status" value="1"/>
</dbReference>
<evidence type="ECO:0000256" key="5">
    <source>
        <dbReference type="SAM" id="SignalP"/>
    </source>
</evidence>
<dbReference type="InterPro" id="IPR013517">
    <property type="entry name" value="FG-GAP"/>
</dbReference>
<keyword evidence="1 5" id="KW-0732">Signal</keyword>
<sequence length="477" mass="47167">MRKRTLLLATALTTGLLTALPAAPAAAAPSGLSGDFNGDGHRDLAIAAPLGKAGGKTGAGYVAVVYGTAAGLDSAKRQIISQATDGIPGVPEAGDHFGDRLTTGDLDDDGYTDLIVGVHAERIGSTDESGVITVVWGGATGLKTATDLTTPLPDSRNELGWSVAAGDFDGDGVTDLAAANNASPEVGVFQGPVSRTGKASALLPLYVHSETGISTDQLVAGNVTGDDAAELLVMGQQESNGGFRTRSVLYKGSADGLRPGSTLAGGYAGVIADVDKDGHGDIVTGNFMEKTADEPNGGPGGAVTVTYGAPGGVSTRTPVRITQDTTGVPGAAEKNDRFGWSLSAGDTNGDGYADIAVGAPYEVIGSAKQAGTVTVLRGSASGLTGSGAKSFSQDTTGVPGAVEAYDSFGYAVRLTDASGDGRAELVTSAAFENSGDGAVWLLKSTASGVTATGSTSFGAATLGGLAADAAFGDVLAG</sequence>
<dbReference type="Gene3D" id="2.130.10.130">
    <property type="entry name" value="Integrin alpha, N-terminal"/>
    <property type="match status" value="4"/>
</dbReference>
<evidence type="ECO:0000256" key="4">
    <source>
        <dbReference type="ARBA" id="ARBA00023180"/>
    </source>
</evidence>
<dbReference type="EMBL" id="BAAATM010000010">
    <property type="protein sequence ID" value="GAA2534355.1"/>
    <property type="molecule type" value="Genomic_DNA"/>
</dbReference>
<keyword evidence="4" id="KW-0325">Glycoprotein</keyword>
<dbReference type="InterPro" id="IPR000413">
    <property type="entry name" value="Integrin_alpha"/>
</dbReference>
<evidence type="ECO:0000313" key="6">
    <source>
        <dbReference type="EMBL" id="GAA2534355.1"/>
    </source>
</evidence>
<keyword evidence="2" id="KW-0677">Repeat</keyword>
<dbReference type="PANTHER" id="PTHR23221:SF7">
    <property type="entry name" value="PHOSPHATIDYLINOSITOL-GLYCAN-SPECIFIC PHOSPHOLIPASE D"/>
    <property type="match status" value="1"/>
</dbReference>
<dbReference type="SUPFAM" id="SSF69318">
    <property type="entry name" value="Integrin alpha N-terminal domain"/>
    <property type="match status" value="2"/>
</dbReference>
<evidence type="ECO:0000313" key="7">
    <source>
        <dbReference type="Proteomes" id="UP001501095"/>
    </source>
</evidence>
<evidence type="ECO:0000256" key="2">
    <source>
        <dbReference type="ARBA" id="ARBA00022737"/>
    </source>
</evidence>
<organism evidence="6 7">
    <name type="scientific">Streptomyces levis</name>
    <dbReference type="NCBI Taxonomy" id="285566"/>
    <lineage>
        <taxon>Bacteria</taxon>
        <taxon>Bacillati</taxon>
        <taxon>Actinomycetota</taxon>
        <taxon>Actinomycetes</taxon>
        <taxon>Kitasatosporales</taxon>
        <taxon>Streptomycetaceae</taxon>
        <taxon>Streptomyces</taxon>
    </lineage>
</organism>
<accession>A0ABP6B2T3</accession>
<feature type="signal peptide" evidence="5">
    <location>
        <begin position="1"/>
        <end position="27"/>
    </location>
</feature>
<gene>
    <name evidence="6" type="ORF">GCM10010423_33290</name>
</gene>